<dbReference type="GO" id="GO:0008253">
    <property type="term" value="F:5'-nucleotidase activity"/>
    <property type="evidence" value="ECO:0007669"/>
    <property type="project" value="TreeGrafter"/>
</dbReference>
<dbReference type="SUPFAM" id="SSF56784">
    <property type="entry name" value="HAD-like"/>
    <property type="match status" value="2"/>
</dbReference>
<dbReference type="KEGG" id="apln:112905611"/>
<dbReference type="FunCoup" id="A0A7F5RDX5">
    <property type="interactions" value="970"/>
</dbReference>
<dbReference type="InterPro" id="IPR008380">
    <property type="entry name" value="HAD-SF_hydro_IG_5-nucl"/>
</dbReference>
<evidence type="ECO:0000313" key="5">
    <source>
        <dbReference type="RefSeq" id="XP_025834130.1"/>
    </source>
</evidence>
<evidence type="ECO:0000256" key="3">
    <source>
        <dbReference type="ARBA" id="ARBA00022842"/>
    </source>
</evidence>
<protein>
    <submittedName>
        <fullName evidence="5">5'-nucleotidase domain-containing protein 3-like</fullName>
    </submittedName>
</protein>
<evidence type="ECO:0000256" key="1">
    <source>
        <dbReference type="ARBA" id="ARBA00022723"/>
    </source>
</evidence>
<keyword evidence="4" id="KW-1185">Reference proteome</keyword>
<accession>A0A7F5RDX5</accession>
<keyword evidence="3" id="KW-0460">Magnesium</keyword>
<dbReference type="OrthoDB" id="409330at2759"/>
<dbReference type="GeneID" id="112905611"/>
<reference evidence="5" key="1">
    <citation type="submission" date="2025-08" db="UniProtKB">
        <authorList>
            <consortium name="RefSeq"/>
        </authorList>
    </citation>
    <scope>IDENTIFICATION</scope>
    <source>
        <tissue evidence="5">Entire body</tissue>
    </source>
</reference>
<dbReference type="PANTHER" id="PTHR12103:SF12">
    <property type="entry name" value="FI20020P1"/>
    <property type="match status" value="1"/>
</dbReference>
<dbReference type="RefSeq" id="XP_025834130.1">
    <property type="nucleotide sequence ID" value="XM_025978345.1"/>
</dbReference>
<dbReference type="GO" id="GO:0046872">
    <property type="term" value="F:metal ion binding"/>
    <property type="evidence" value="ECO:0007669"/>
    <property type="project" value="UniProtKB-KW"/>
</dbReference>
<dbReference type="AlphaFoldDB" id="A0A7F5RDX5"/>
<proteinExistence type="predicted"/>
<dbReference type="InterPro" id="IPR036412">
    <property type="entry name" value="HAD-like_sf"/>
</dbReference>
<dbReference type="Proteomes" id="UP000192223">
    <property type="component" value="Unplaced"/>
</dbReference>
<organism evidence="4 5">
    <name type="scientific">Agrilus planipennis</name>
    <name type="common">Emerald ash borer</name>
    <name type="synonym">Agrilus marcopoli</name>
    <dbReference type="NCBI Taxonomy" id="224129"/>
    <lineage>
        <taxon>Eukaryota</taxon>
        <taxon>Metazoa</taxon>
        <taxon>Ecdysozoa</taxon>
        <taxon>Arthropoda</taxon>
        <taxon>Hexapoda</taxon>
        <taxon>Insecta</taxon>
        <taxon>Pterygota</taxon>
        <taxon>Neoptera</taxon>
        <taxon>Endopterygota</taxon>
        <taxon>Coleoptera</taxon>
        <taxon>Polyphaga</taxon>
        <taxon>Elateriformia</taxon>
        <taxon>Buprestoidea</taxon>
        <taxon>Buprestidae</taxon>
        <taxon>Agrilinae</taxon>
        <taxon>Agrilus</taxon>
    </lineage>
</organism>
<dbReference type="InParanoid" id="A0A7F5RDX5"/>
<name>A0A7F5RDX5_AGRPL</name>
<evidence type="ECO:0000256" key="2">
    <source>
        <dbReference type="ARBA" id="ARBA00022801"/>
    </source>
</evidence>
<dbReference type="Pfam" id="PF05761">
    <property type="entry name" value="5_nucleotid"/>
    <property type="match status" value="2"/>
</dbReference>
<gene>
    <name evidence="5" type="primary">LOC112905611</name>
</gene>
<evidence type="ECO:0000313" key="4">
    <source>
        <dbReference type="Proteomes" id="UP000192223"/>
    </source>
</evidence>
<keyword evidence="1" id="KW-0479">Metal-binding</keyword>
<dbReference type="PANTHER" id="PTHR12103">
    <property type="entry name" value="5'-NUCLEOTIDASE DOMAIN-CONTAINING"/>
    <property type="match status" value="1"/>
</dbReference>
<keyword evidence="2" id="KW-0378">Hydrolase</keyword>
<sequence length="306" mass="36575">MLPCKHLSQRTLSKLLLWVNPFEKFLKIQKYSRFHSANKLHEAYKRAKRTCDSKKLPKDVNVKAVFACNELDLKEVNVYGFDYDYTLACYKPSLDYLLYNLARQTLIEQYKYPKEIANLEYKPGFAIRGLHYDIEKGVLLKLDSFLQIQFGSVYRGLKPLTDEEVLQLYRNRIIPIDYVEANIRNTHEPTSQMVQLADLFSVPEMCLLCNIADYFEKKHIDYHPEILFRDVKIYLFFSRNYIKYVFNEQFGSVFRTYHNPTYFSRRLFRFADIYTSNITNLLNYSVNHTFYPRRGVMPHEYSSYFV</sequence>